<sequence>MNKTFKVSVLVAALGCTAPTFADDIQVAVAANFIDVMKQLGESFGEQTGHNVLVSSGATGKLYAQIKNGAPYDIFLAADDARPILLDEEEVAIADTRFTYALGTLVLWSPQDKTVDGDLNVLKDQAFNHISIANPKTAPYGRAAQQTLTELEFWDALQPKMVRGENIGQAYQYVYSENAELGFVAKSQVFKNGEYKSGSHWEVPSDMYDPIVQQAVLLKDNQASRDLLDYIRSPEAVKVIESYGYSVTTQEQL</sequence>
<evidence type="ECO:0000313" key="5">
    <source>
        <dbReference type="EMBL" id="MBO1518848.1"/>
    </source>
</evidence>
<evidence type="ECO:0000313" key="6">
    <source>
        <dbReference type="Proteomes" id="UP000664882"/>
    </source>
</evidence>
<dbReference type="PIRSF" id="PIRSF004846">
    <property type="entry name" value="ModA"/>
    <property type="match status" value="1"/>
</dbReference>
<feature type="signal peptide" evidence="4">
    <location>
        <begin position="1"/>
        <end position="22"/>
    </location>
</feature>
<proteinExistence type="inferred from homology"/>
<evidence type="ECO:0000256" key="2">
    <source>
        <dbReference type="ARBA" id="ARBA00022723"/>
    </source>
</evidence>
<dbReference type="CDD" id="cd13539">
    <property type="entry name" value="PBP2_AvModA"/>
    <property type="match status" value="1"/>
</dbReference>
<dbReference type="InterPro" id="IPR044084">
    <property type="entry name" value="AvModA-like_subst-bd"/>
</dbReference>
<reference evidence="5 6" key="1">
    <citation type="submission" date="2021-03" db="EMBL/GenBank/DDBJ databases">
        <title>Oceanisphaera sp. nov., isolated from the intestine.</title>
        <authorList>
            <person name="Zhao L.-H."/>
            <person name="Shi L.-F."/>
        </authorList>
    </citation>
    <scope>NUCLEOTIDE SEQUENCE [LARGE SCALE GENOMIC DNA]</scope>
    <source>
        <strain evidence="5 6">DM8</strain>
    </source>
</reference>
<comment type="caution">
    <text evidence="5">The sequence shown here is derived from an EMBL/GenBank/DDBJ whole genome shotgun (WGS) entry which is preliminary data.</text>
</comment>
<gene>
    <name evidence="5" type="primary">modA</name>
    <name evidence="5" type="ORF">J3U76_04195</name>
</gene>
<dbReference type="EMBL" id="JAGDFX010000004">
    <property type="protein sequence ID" value="MBO1518848.1"/>
    <property type="molecule type" value="Genomic_DNA"/>
</dbReference>
<evidence type="ECO:0000256" key="3">
    <source>
        <dbReference type="ARBA" id="ARBA00022729"/>
    </source>
</evidence>
<feature type="chain" id="PRO_5047526380" evidence="4">
    <location>
        <begin position="23"/>
        <end position="253"/>
    </location>
</feature>
<dbReference type="SUPFAM" id="SSF53850">
    <property type="entry name" value="Periplasmic binding protein-like II"/>
    <property type="match status" value="1"/>
</dbReference>
<dbReference type="PANTHER" id="PTHR30632">
    <property type="entry name" value="MOLYBDATE-BINDING PERIPLASMIC PROTEIN"/>
    <property type="match status" value="1"/>
</dbReference>
<dbReference type="Pfam" id="PF13531">
    <property type="entry name" value="SBP_bac_11"/>
    <property type="match status" value="1"/>
</dbReference>
<dbReference type="Proteomes" id="UP000664882">
    <property type="component" value="Unassembled WGS sequence"/>
</dbReference>
<dbReference type="PANTHER" id="PTHR30632:SF14">
    <property type="entry name" value="TUNGSTATE_MOLYBDATE_CHROMATE-BINDING PROTEIN MODA"/>
    <property type="match status" value="1"/>
</dbReference>
<evidence type="ECO:0000256" key="1">
    <source>
        <dbReference type="ARBA" id="ARBA00009175"/>
    </source>
</evidence>
<protein>
    <submittedName>
        <fullName evidence="5">Molybdate ABC transporter substrate-binding protein</fullName>
    </submittedName>
</protein>
<organism evidence="5 6">
    <name type="scientific">Oceanisphaera pacifica</name>
    <dbReference type="NCBI Taxonomy" id="2818389"/>
    <lineage>
        <taxon>Bacteria</taxon>
        <taxon>Pseudomonadati</taxon>
        <taxon>Pseudomonadota</taxon>
        <taxon>Gammaproteobacteria</taxon>
        <taxon>Aeromonadales</taxon>
        <taxon>Aeromonadaceae</taxon>
        <taxon>Oceanisphaera</taxon>
    </lineage>
</organism>
<keyword evidence="2" id="KW-0479">Metal-binding</keyword>
<keyword evidence="6" id="KW-1185">Reference proteome</keyword>
<dbReference type="RefSeq" id="WP_208004596.1">
    <property type="nucleotide sequence ID" value="NZ_JAGDFX010000004.1"/>
</dbReference>
<evidence type="ECO:0000256" key="4">
    <source>
        <dbReference type="SAM" id="SignalP"/>
    </source>
</evidence>
<accession>A0ABS3NE30</accession>
<name>A0ABS3NE30_9GAMM</name>
<dbReference type="Gene3D" id="3.40.190.10">
    <property type="entry name" value="Periplasmic binding protein-like II"/>
    <property type="match status" value="2"/>
</dbReference>
<dbReference type="InterPro" id="IPR005950">
    <property type="entry name" value="ModA"/>
</dbReference>
<comment type="similarity">
    <text evidence="1">Belongs to the bacterial solute-binding protein ModA family.</text>
</comment>
<keyword evidence="3 4" id="KW-0732">Signal</keyword>
<dbReference type="NCBIfam" id="TIGR01256">
    <property type="entry name" value="modA"/>
    <property type="match status" value="1"/>
</dbReference>
<dbReference type="InterPro" id="IPR050682">
    <property type="entry name" value="ModA/WtpA"/>
</dbReference>